<dbReference type="STRING" id="404380.Gbem_3573"/>
<dbReference type="Gene3D" id="3.30.750.70">
    <property type="entry name" value="4-hydroxybutyrate coenzyme like domains"/>
    <property type="match status" value="1"/>
</dbReference>
<dbReference type="Pfam" id="PF02550">
    <property type="entry name" value="AcetylCoA_hydro"/>
    <property type="match status" value="1"/>
</dbReference>
<feature type="domain" description="Acetyl-CoA hydrolase/transferase N-terminal" evidence="3">
    <location>
        <begin position="11"/>
        <end position="184"/>
    </location>
</feature>
<dbReference type="eggNOG" id="COG0427">
    <property type="taxonomic scope" value="Bacteria"/>
</dbReference>
<evidence type="ECO:0000256" key="1">
    <source>
        <dbReference type="ARBA" id="ARBA00009632"/>
    </source>
</evidence>
<dbReference type="GO" id="GO:0006083">
    <property type="term" value="P:acetate metabolic process"/>
    <property type="evidence" value="ECO:0007669"/>
    <property type="project" value="InterPro"/>
</dbReference>
<evidence type="ECO:0000259" key="3">
    <source>
        <dbReference type="Pfam" id="PF02550"/>
    </source>
</evidence>
<proteinExistence type="inferred from homology"/>
<dbReference type="SUPFAM" id="SSF100950">
    <property type="entry name" value="NagB/RpiA/CoA transferase-like"/>
    <property type="match status" value="2"/>
</dbReference>
<keyword evidence="2 5" id="KW-0808">Transferase</keyword>
<dbReference type="InterPro" id="IPR026888">
    <property type="entry name" value="AcetylCoA_hyd_C"/>
</dbReference>
<dbReference type="Pfam" id="PF13336">
    <property type="entry name" value="AcetylCoA_hyd_C"/>
    <property type="match status" value="1"/>
</dbReference>
<sequence>MNSVKKAKQNYEAEYRQKLCTPEEAASVVKSGDHLCFPISCGEPTLFVRALAKRKRELEGVVVNQQHHLCPDYFTEDSAPHIKVNAWFTSHVSRQAVQEGWADFVPNYFHEVPKLLREYWPIDVAGTVVSPMDEHGYFTCSLSVAYTMEAVKKAKKVVLQVSPQAPRTHGNCHIHISEVSHIIECHEPLQELSIPPISPVEEAIGGYLSELIEDGSCLQLGWGGIPNSICKALLNKKDLGIHTELLSDGMVDLMLSGAVNNSKKKTHRGKTIATFALGTKRLYEFMHENPQIEMHPVDYVNYPHNIGKNDKVVSINATLQVDLLGQCCSESFGHLQYSGTGGQADFVRGSNISNGGKGFITLPSTAKDGAVSRIVPTLTSGASITTGKNDVDYVATEYGVAKLRGQTARQRALNLINIAHPDFREELMAAARKMNRI</sequence>
<evidence type="ECO:0000259" key="4">
    <source>
        <dbReference type="Pfam" id="PF13336"/>
    </source>
</evidence>
<dbReference type="Gene3D" id="3.40.1080.20">
    <property type="entry name" value="Acetyl-CoA hydrolase/transferase C-terminal domain"/>
    <property type="match status" value="1"/>
</dbReference>
<feature type="domain" description="Acetyl-CoA hydrolase/transferase C-terminal" evidence="4">
    <location>
        <begin position="278"/>
        <end position="431"/>
    </location>
</feature>
<dbReference type="InterPro" id="IPR037171">
    <property type="entry name" value="NagB/RpiA_transferase-like"/>
</dbReference>
<dbReference type="PANTHER" id="PTHR21432">
    <property type="entry name" value="ACETYL-COA HYDROLASE-RELATED"/>
    <property type="match status" value="1"/>
</dbReference>
<dbReference type="KEGG" id="gbm:Gbem_3573"/>
<evidence type="ECO:0000313" key="6">
    <source>
        <dbReference type="Proteomes" id="UP000008825"/>
    </source>
</evidence>
<protein>
    <submittedName>
        <fullName evidence="5">Succinyl:benzoate coenzyme A transferase</fullName>
    </submittedName>
</protein>
<dbReference type="PANTHER" id="PTHR21432:SF20">
    <property type="entry name" value="ACETYL-COA HYDROLASE"/>
    <property type="match status" value="1"/>
</dbReference>
<reference evidence="5 6" key="2">
    <citation type="journal article" date="2010" name="BMC Genomics">
        <title>The genome of Geobacter bemidjiensis, exemplar for the subsurface clade of Geobacter species that predominate in Fe(III)-reducing subsurface environments.</title>
        <authorList>
            <person name="Aklujkar M."/>
            <person name="Young N.D."/>
            <person name="Holmes D."/>
            <person name="Chavan M."/>
            <person name="Risso C."/>
            <person name="Kiss H.E."/>
            <person name="Han C.S."/>
            <person name="Land M.L."/>
            <person name="Lovley D.R."/>
        </authorList>
    </citation>
    <scope>NUCLEOTIDE SEQUENCE [LARGE SCALE GENOMIC DNA]</scope>
    <source>
        <strain evidence="6">ATCC BAA-1014 / DSM 16622 / JCM 12645 / Bem</strain>
    </source>
</reference>
<keyword evidence="6" id="KW-1185">Reference proteome</keyword>
<dbReference type="RefSeq" id="WP_012532002.1">
    <property type="nucleotide sequence ID" value="NC_011146.1"/>
</dbReference>
<dbReference type="Gene3D" id="3.40.1080.10">
    <property type="entry name" value="Glutaconate Coenzyme A-transferase"/>
    <property type="match status" value="1"/>
</dbReference>
<dbReference type="AlphaFoldDB" id="B5ECU8"/>
<organism evidence="5 6">
    <name type="scientific">Citrifermentans bemidjiense (strain ATCC BAA-1014 / DSM 16622 / JCM 12645 / Bem)</name>
    <name type="common">Geobacter bemidjiensis</name>
    <dbReference type="NCBI Taxonomy" id="404380"/>
    <lineage>
        <taxon>Bacteria</taxon>
        <taxon>Pseudomonadati</taxon>
        <taxon>Thermodesulfobacteriota</taxon>
        <taxon>Desulfuromonadia</taxon>
        <taxon>Geobacterales</taxon>
        <taxon>Geobacteraceae</taxon>
        <taxon>Citrifermentans</taxon>
    </lineage>
</organism>
<reference evidence="5 6" key="1">
    <citation type="submission" date="2008-07" db="EMBL/GenBank/DDBJ databases">
        <title>Complete sequence of Geobacter bemidjiensis BEM.</title>
        <authorList>
            <consortium name="US DOE Joint Genome Institute"/>
            <person name="Lucas S."/>
            <person name="Copeland A."/>
            <person name="Lapidus A."/>
            <person name="Glavina del Rio T."/>
            <person name="Dalin E."/>
            <person name="Tice H."/>
            <person name="Bruce D."/>
            <person name="Goodwin L."/>
            <person name="Pitluck S."/>
            <person name="Kiss H."/>
            <person name="Brettin T."/>
            <person name="Detter J.C."/>
            <person name="Han C."/>
            <person name="Kuske C.R."/>
            <person name="Schmutz J."/>
            <person name="Larimer F."/>
            <person name="Land M."/>
            <person name="Hauser L."/>
            <person name="Kyrpides N."/>
            <person name="Lykidis A."/>
            <person name="Lovley D."/>
            <person name="Richardson P."/>
        </authorList>
    </citation>
    <scope>NUCLEOTIDE SEQUENCE [LARGE SCALE GENOMIC DNA]</scope>
    <source>
        <strain evidence="6">ATCC BAA-1014 / DSM 16622 / JCM 12645 / Bem</strain>
    </source>
</reference>
<dbReference type="InterPro" id="IPR003702">
    <property type="entry name" value="ActCoA_hydro_N"/>
</dbReference>
<dbReference type="GO" id="GO:0008775">
    <property type="term" value="F:acetate CoA-transferase activity"/>
    <property type="evidence" value="ECO:0007669"/>
    <property type="project" value="InterPro"/>
</dbReference>
<gene>
    <name evidence="5" type="ordered locus">Gbem_3573</name>
</gene>
<accession>B5ECU8</accession>
<dbReference type="InterPro" id="IPR046433">
    <property type="entry name" value="ActCoA_hydro"/>
</dbReference>
<dbReference type="Proteomes" id="UP000008825">
    <property type="component" value="Chromosome"/>
</dbReference>
<name>B5ECU8_CITBB</name>
<evidence type="ECO:0000313" key="5">
    <source>
        <dbReference type="EMBL" id="ACH40565.1"/>
    </source>
</evidence>
<comment type="similarity">
    <text evidence="1">Belongs to the acetyl-CoA hydrolase/transferase family.</text>
</comment>
<dbReference type="HOGENOM" id="CLU_030703_1_0_7"/>
<dbReference type="EMBL" id="CP001124">
    <property type="protein sequence ID" value="ACH40565.1"/>
    <property type="molecule type" value="Genomic_DNA"/>
</dbReference>
<evidence type="ECO:0000256" key="2">
    <source>
        <dbReference type="ARBA" id="ARBA00022679"/>
    </source>
</evidence>
<dbReference type="InterPro" id="IPR038460">
    <property type="entry name" value="AcetylCoA_hyd_C_sf"/>
</dbReference>
<dbReference type="OrthoDB" id="9801795at2"/>